<evidence type="ECO:0000256" key="4">
    <source>
        <dbReference type="ARBA" id="ARBA00022960"/>
    </source>
</evidence>
<evidence type="ECO:0000313" key="19">
    <source>
        <dbReference type="EMBL" id="QQW99964.1"/>
    </source>
</evidence>
<reference evidence="10 47" key="13">
    <citation type="journal article" date="2020" name="J. Clin. Microbiol.">
        <title>Helicobacter pylori infections in the Bronx, New York: Surveying Antibiotic Susceptibility and Strain Lineage by Whole-genome Sequencing.</title>
        <authorList>
            <person name="Saranathan R."/>
            <person name="Levi M.H."/>
            <person name="Wattam A.R."/>
            <person name="Malek A."/>
            <person name="Asare E."/>
            <person name="Behin D.S."/>
            <person name="Pan D.H."/>
            <person name="Jacobs W.R."/>
            <person name="Szymczak W.A."/>
        </authorList>
    </citation>
    <scope>NUCLEOTIDE SEQUENCE [LARGE SCALE GENOMIC DNA]</scope>
    <source>
        <strain evidence="10 47">MHP10</strain>
    </source>
</reference>
<evidence type="ECO:0000313" key="50">
    <source>
        <dbReference type="Proteomes" id="UP000662764"/>
    </source>
</evidence>
<evidence type="ECO:0000313" key="41">
    <source>
        <dbReference type="Proteomes" id="UP000279456"/>
    </source>
</evidence>
<dbReference type="Proteomes" id="UP000220275">
    <property type="component" value="Unassembled WGS sequence"/>
</dbReference>
<dbReference type="PANTHER" id="PTHR42749">
    <property type="entry name" value="CELL SHAPE-DETERMINING PROTEIN MREB"/>
    <property type="match status" value="1"/>
</dbReference>
<keyword evidence="1 6" id="KW-0963">Cytoplasm</keyword>
<dbReference type="EMBL" id="RJEO01000019">
    <property type="protein sequence ID" value="RVY27671.1"/>
    <property type="molecule type" value="Genomic_DNA"/>
</dbReference>
<reference evidence="12 46" key="4">
    <citation type="journal article" date="2017" name="Front. Cell. Infect. Microbiol.">
        <title>Whole Genome Sequence and Phylogenetic Analysis Show Helicobacter pylori Strains from Latin America Have Followed a Unique Evolution Pathway.</title>
        <authorList>
            <person name="Munoz-Ramirez Z.Y."/>
            <person name="Mendez-Tenorio A."/>
            <person name="Kato I."/>
            <person name="Bravo M.M."/>
            <person name="Rizzato C."/>
            <person name="Thorell K."/>
            <person name="Torres R.C."/>
            <person name="Aviles-Jimenez F."/>
            <person name="Camorlinga M."/>
            <person name="Canzian F."/>
            <person name="Torres J."/>
        </authorList>
    </citation>
    <scope>NUCLEOTIDE SEQUENCE [LARGE SCALE GENOMIC DNA]</scope>
    <source>
        <strain evidence="12 46">CC26084</strain>
    </source>
</reference>
<dbReference type="Proteomes" id="UP000244700">
    <property type="component" value="Unassembled WGS sequence"/>
</dbReference>
<comment type="subcellular location">
    <subcellularLocation>
        <location evidence="6">Cytoplasm</location>
    </subcellularLocation>
    <text evidence="6">Membrane-associated.</text>
</comment>
<dbReference type="Proteomes" id="UP000279456">
    <property type="component" value="Unassembled WGS sequence"/>
</dbReference>
<evidence type="ECO:0000313" key="20">
    <source>
        <dbReference type="EMBL" id="QQX50142.1"/>
    </source>
</evidence>
<dbReference type="EMBL" id="AP017632">
    <property type="protein sequence ID" value="BBI23479.1"/>
    <property type="molecule type" value="Genomic_DNA"/>
</dbReference>
<evidence type="ECO:0000313" key="45">
    <source>
        <dbReference type="Proteomes" id="UP000306692"/>
    </source>
</evidence>
<dbReference type="EMBL" id="MJMX01000023">
    <property type="protein sequence ID" value="OLR46458.1"/>
    <property type="molecule type" value="Genomic_DNA"/>
</dbReference>
<dbReference type="Proteomes" id="UP000267086">
    <property type="component" value="Unassembled WGS sequence"/>
</dbReference>
<dbReference type="SMR" id="A0A024C959"/>
<evidence type="ECO:0000313" key="35">
    <source>
        <dbReference type="Proteomes" id="UP000220907"/>
    </source>
</evidence>
<dbReference type="EMBL" id="MBIS01000006">
    <property type="protein sequence ID" value="PDX18448.1"/>
    <property type="molecule type" value="Genomic_DNA"/>
</dbReference>
<dbReference type="NCBIfam" id="TIGR00904">
    <property type="entry name" value="mreB"/>
    <property type="match status" value="1"/>
</dbReference>
<evidence type="ECO:0000313" key="21">
    <source>
        <dbReference type="EMBL" id="RKV29443.1"/>
    </source>
</evidence>
<dbReference type="HAMAP" id="MF_02207">
    <property type="entry name" value="MreB"/>
    <property type="match status" value="1"/>
</dbReference>
<dbReference type="GeneID" id="93237499"/>
<feature type="binding site" evidence="6">
    <location>
        <begin position="20"/>
        <end position="22"/>
    </location>
    <ligand>
        <name>ATP</name>
        <dbReference type="ChEBI" id="CHEBI:30616"/>
    </ligand>
</feature>
<keyword evidence="4 6" id="KW-0133">Cell shape</keyword>
<dbReference type="SUPFAM" id="SSF53067">
    <property type="entry name" value="Actin-like ATPase domain"/>
    <property type="match status" value="2"/>
</dbReference>
<dbReference type="Proteomes" id="UP000662764">
    <property type="component" value="Chromosome"/>
</dbReference>
<dbReference type="EMBL" id="UGHQ01000001">
    <property type="protein sequence ID" value="STO82052.1"/>
    <property type="molecule type" value="Genomic_DNA"/>
</dbReference>
<dbReference type="GO" id="GO:0000902">
    <property type="term" value="P:cell morphogenesis"/>
    <property type="evidence" value="ECO:0007669"/>
    <property type="project" value="InterPro"/>
</dbReference>
<evidence type="ECO:0000313" key="27">
    <source>
        <dbReference type="EMBL" id="STO82052.1"/>
    </source>
</evidence>
<evidence type="ECO:0000313" key="22">
    <source>
        <dbReference type="EMBL" id="RKV57622.1"/>
    </source>
</evidence>
<dbReference type="CDD" id="cd10225">
    <property type="entry name" value="ASKHA_NBD_MreB-like"/>
    <property type="match status" value="1"/>
</dbReference>
<evidence type="ECO:0000313" key="47">
    <source>
        <dbReference type="Proteomes" id="UP000460877"/>
    </source>
</evidence>
<dbReference type="EMBL" id="WAEA01000002">
    <property type="protein sequence ID" value="MUV09726.1"/>
    <property type="molecule type" value="Genomic_DNA"/>
</dbReference>
<dbReference type="Proteomes" id="UP000289022">
    <property type="component" value="Unassembled WGS sequence"/>
</dbReference>
<protein>
    <recommendedName>
        <fullName evidence="6">Cell shape-determining protein MreB</fullName>
    </recommendedName>
</protein>
<evidence type="ECO:0000313" key="11">
    <source>
        <dbReference type="EMBL" id="OLR46458.1"/>
    </source>
</evidence>
<keyword evidence="3 6" id="KW-0067">ATP-binding</keyword>
<dbReference type="Proteomes" id="UP000502945">
    <property type="component" value="Chromosome"/>
</dbReference>
<dbReference type="Proteomes" id="UP000186621">
    <property type="component" value="Unassembled WGS sequence"/>
</dbReference>
<comment type="similarity">
    <text evidence="5 6">Belongs to the FtsA/MreB family.</text>
</comment>
<dbReference type="Proteomes" id="UP000220501">
    <property type="component" value="Unassembled WGS sequence"/>
</dbReference>
<evidence type="ECO:0000313" key="17">
    <source>
        <dbReference type="EMBL" id="PUD76597.1"/>
    </source>
</evidence>
<keyword evidence="2 6" id="KW-0547">Nucleotide-binding</keyword>
<dbReference type="Proteomes" id="UP000254543">
    <property type="component" value="Unassembled WGS sequence"/>
</dbReference>
<dbReference type="EMBL" id="LT837687">
    <property type="protein sequence ID" value="SMA53526.1"/>
    <property type="molecule type" value="Genomic_DNA"/>
</dbReference>
<dbReference type="Gene3D" id="3.30.420.40">
    <property type="match status" value="2"/>
</dbReference>
<dbReference type="Proteomes" id="UP000198366">
    <property type="component" value="Chromosome I"/>
</dbReference>
<dbReference type="eggNOG" id="COG1077">
    <property type="taxonomic scope" value="Bacteria"/>
</dbReference>
<evidence type="ECO:0000313" key="26">
    <source>
        <dbReference type="EMBL" id="SMA53526.1"/>
    </source>
</evidence>
<reference evidence="23 40" key="11">
    <citation type="submission" date="2018-11" db="EMBL/GenBank/DDBJ databases">
        <authorList>
            <person name="Gutierrez A.J."/>
            <person name="Bravo M."/>
        </authorList>
    </citation>
    <scope>NUCLEOTIDE SEQUENCE [LARGE SCALE GENOMIC DNA]</scope>
    <source>
        <strain evidence="23 40">22388</strain>
    </source>
</reference>
<dbReference type="Proteomes" id="UP000460877">
    <property type="component" value="Unassembled WGS sequence"/>
</dbReference>
<dbReference type="Proteomes" id="UP001262343">
    <property type="component" value="Unassembled WGS sequence"/>
</dbReference>
<evidence type="ECO:0000313" key="10">
    <source>
        <dbReference type="EMBL" id="MUV09726.1"/>
    </source>
</evidence>
<evidence type="ECO:0000313" key="40">
    <source>
        <dbReference type="Proteomes" id="UP000276972"/>
    </source>
</evidence>
<evidence type="ECO:0000313" key="38">
    <source>
        <dbReference type="Proteomes" id="UP000254543"/>
    </source>
</evidence>
<evidence type="ECO:0000313" key="37">
    <source>
        <dbReference type="Proteomes" id="UP000254195"/>
    </source>
</evidence>
<evidence type="ECO:0000313" key="43">
    <source>
        <dbReference type="Proteomes" id="UP000289022"/>
    </source>
</evidence>
<evidence type="ECO:0000313" key="33">
    <source>
        <dbReference type="Proteomes" id="UP000220405"/>
    </source>
</evidence>
<evidence type="ECO:0000313" key="13">
    <source>
        <dbReference type="EMBL" id="PDW47706.1"/>
    </source>
</evidence>
<dbReference type="EMBL" id="VAPN01000009">
    <property type="protein sequence ID" value="TLR80349.1"/>
    <property type="molecule type" value="Genomic_DNA"/>
</dbReference>
<reference evidence="39 41" key="7">
    <citation type="submission" date="2018-04" db="EMBL/GenBank/DDBJ databases">
        <title>Complete genome sequences of Helicobacter pylori.</title>
        <authorList>
            <person name="Palau M."/>
            <person name="Minana-Galbis D."/>
        </authorList>
    </citation>
    <scope>NUCLEOTIDE SEQUENCE [LARGE SCALE GENOMIC DNA]</scope>
    <source>
        <strain evidence="22 41">B126</strain>
        <strain evidence="21 39">B712A</strain>
    </source>
</reference>
<dbReference type="Proteomes" id="UP000220405">
    <property type="component" value="Unassembled WGS sequence"/>
</dbReference>
<evidence type="ECO:0000313" key="44">
    <source>
        <dbReference type="Proteomes" id="UP000289281"/>
    </source>
</evidence>
<dbReference type="EMBL" id="MBGX01000002">
    <property type="protein sequence ID" value="PDW47706.1"/>
    <property type="molecule type" value="Genomic_DNA"/>
</dbReference>
<dbReference type="EMBL" id="MUOR01000060">
    <property type="protein sequence ID" value="OOP94563.1"/>
    <property type="molecule type" value="Genomic_DNA"/>
</dbReference>
<dbReference type="EMBL" id="QEHH01000035">
    <property type="protein sequence ID" value="RKV57622.1"/>
    <property type="molecule type" value="Genomic_DNA"/>
</dbReference>
<evidence type="ECO:0000256" key="5">
    <source>
        <dbReference type="ARBA" id="ARBA00023458"/>
    </source>
</evidence>
<dbReference type="EMBL" id="QBQT01000317">
    <property type="protein sequence ID" value="PUD76597.1"/>
    <property type="molecule type" value="Genomic_DNA"/>
</dbReference>
<evidence type="ECO:0000313" key="16">
    <source>
        <dbReference type="EMBL" id="PDX39455.1"/>
    </source>
</evidence>
<dbReference type="EMBL" id="CP051511">
    <property type="protein sequence ID" value="QQW99964.1"/>
    <property type="molecule type" value="Genomic_DNA"/>
</dbReference>
<gene>
    <name evidence="6 7" type="primary">mreB</name>
    <name evidence="12" type="ORF">B0X41_07155</name>
    <name evidence="14" type="ORF">BB406_05780</name>
    <name evidence="15" type="ORF">BB413_04855</name>
    <name evidence="13" type="ORF">BB432_01560</name>
    <name evidence="16" type="ORF">BB468_00060</name>
    <name evidence="26" type="ORF">BCM300_01568</name>
    <name evidence="11" type="ORF">BIZ48_04280</name>
    <name evidence="17" type="ORF">C2R72_05335</name>
    <name evidence="21" type="ORF">DD751_07010</name>
    <name evidence="22" type="ORF">DD776_07540</name>
    <name evidence="25" type="ORF">EC518_02085</name>
    <name evidence="24" type="ORF">ECC12_06710</name>
    <name evidence="29" type="ORF">EGM89_07440</name>
    <name evidence="23" type="ORF">EGV97_02380</name>
    <name evidence="10" type="ORF">F7218_02240</name>
    <name evidence="20" type="ORF">HG562_06745</name>
    <name evidence="19" type="ORF">HGK51_06575</name>
    <name evidence="18" type="ORF">HK440_07545</name>
    <name evidence="7" type="ORF">HPATCC43504_01544</name>
    <name evidence="28" type="ORF">NCTC13094_01380</name>
    <name evidence="27" type="ORF">NCTC13338_00142</name>
    <name evidence="8" type="ORF">RGC53_04390</name>
    <name evidence="9" type="ORF">RGC63_05055</name>
</gene>
<evidence type="ECO:0000313" key="31">
    <source>
        <dbReference type="Proteomes" id="UP000198366"/>
    </source>
</evidence>
<feature type="binding site" evidence="6">
    <location>
        <begin position="297"/>
        <end position="300"/>
    </location>
    <ligand>
        <name>ATP</name>
        <dbReference type="ChEBI" id="CHEBI:30616"/>
    </ligand>
</feature>
<reference evidence="24 42" key="9">
    <citation type="submission" date="2018-10" db="EMBL/GenBank/DDBJ databases">
        <title>Genetic determinants and prediction of antibiotic resistance phenotypes in Helicobacter pylori.</title>
        <authorList>
            <person name="Wagner K."/>
        </authorList>
    </citation>
    <scope>NUCLEOTIDE SEQUENCE [LARGE SCALE GENOMIC DNA]</scope>
    <source>
        <strain evidence="24 42">ZH15</strain>
        <strain evidence="25 43">ZH70</strain>
    </source>
</reference>
<comment type="function">
    <text evidence="6">Forms membrane-associated dynamic filaments that are essential for cell shape determination. Acts by regulating cell wall synthesis and cell elongation, and thus cell shape. A feedback loop between cell geometry and MreB localization may maintain elongated cell shape by targeting cell wall growth to regions of negative cell wall curvature.</text>
</comment>
<comment type="subunit">
    <text evidence="6">Forms polymers.</text>
</comment>
<evidence type="ECO:0000313" key="34">
    <source>
        <dbReference type="Proteomes" id="UP000220501"/>
    </source>
</evidence>
<dbReference type="EMBL" id="UGJP01000005">
    <property type="protein sequence ID" value="STR28400.1"/>
    <property type="molecule type" value="Genomic_DNA"/>
</dbReference>
<dbReference type="InterPro" id="IPR004753">
    <property type="entry name" value="MreB"/>
</dbReference>
<reference evidence="17 36" key="6">
    <citation type="submission" date="2018-01" db="EMBL/GenBank/DDBJ databases">
        <title>Helicobacter pylori genome-wide association study shows promise for predicting gastric cancer risk.</title>
        <authorList>
            <person name="Berthenet E."/>
            <person name="Yahara K."/>
            <person name="Thorell K."/>
            <person name="Pascoe B."/>
            <person name="Meric G."/>
            <person name="Mikhail J.M."/>
            <person name="Engstrand L."/>
            <person name="Enroth H."/>
            <person name="Burette A."/>
            <person name="Megraud F."/>
            <person name="Atherton J."/>
            <person name="Smith S."/>
            <person name="Wilkinson T.S."/>
            <person name="Hitchings M.D."/>
            <person name="Falush D."/>
            <person name="Sheppard S.K."/>
        </authorList>
    </citation>
    <scope>NUCLEOTIDE SEQUENCE [LARGE SCALE GENOMIC DNA]</scope>
    <source>
        <strain evidence="17 36">GIL237</strain>
    </source>
</reference>
<dbReference type="EMBL" id="JAVKQK010000010">
    <property type="protein sequence ID" value="MDU9790068.1"/>
    <property type="molecule type" value="Genomic_DNA"/>
</dbReference>
<reference evidence="37 38" key="8">
    <citation type="submission" date="2018-06" db="EMBL/GenBank/DDBJ databases">
        <authorList>
            <consortium name="Pathogen Informatics"/>
            <person name="Doyle S."/>
        </authorList>
    </citation>
    <scope>NUCLEOTIDE SEQUENCE [LARGE SCALE GENOMIC DNA]</scope>
    <source>
        <strain evidence="28 37">NCTC13094</strain>
        <strain evidence="27 38">NCTC13338</strain>
    </source>
</reference>
<feature type="binding site" evidence="6">
    <location>
        <begin position="169"/>
        <end position="171"/>
    </location>
    <ligand>
        <name>ATP</name>
        <dbReference type="ChEBI" id="CHEBI:30616"/>
    </ligand>
</feature>
<accession>A0A024C959</accession>
<reference evidence="49 50" key="12">
    <citation type="journal article" date="2020" name="Front. Microbiol.">
        <title>Identification of New Helicobacter pylori Subpopulations in Native Americans and Mestizos From Peru.</title>
        <authorList>
            <person name="Gutierrez-Escobar A.J."/>
            <person name="Velapatino B."/>
            <person name="Borda V."/>
            <person name="Rabkin C.S."/>
            <person name="Tarazona-Santos E."/>
            <person name="Cabrera L."/>
            <person name="Cok J."/>
            <person name="Hooper C.C."/>
            <person name="Jahuira-Arias H."/>
            <person name="Herrera P."/>
            <person name="Noureen M."/>
            <person name="Wang D."/>
            <person name="Romero-Gallo J."/>
            <person name="Tran B."/>
            <person name="Peek R.M. Jr"/>
            <person name="Berg D.E."/>
            <person name="Gilman R.H."/>
            <person name="Camargo M.C."/>
        </authorList>
    </citation>
    <scope>NUCLEOTIDE SEQUENCE [LARGE SCALE GENOMIC DNA]</scope>
    <source>
        <strain evidence="19 50">ASHA-006</strain>
        <strain evidence="20 49">SHIM-010</strain>
    </source>
</reference>
<dbReference type="OMA" id="HEPTGNM"/>
<dbReference type="Proteomes" id="UP000318399">
    <property type="component" value="Unassembled WGS sequence"/>
</dbReference>
<evidence type="ECO:0000256" key="3">
    <source>
        <dbReference type="ARBA" id="ARBA00022840"/>
    </source>
</evidence>
<reference evidence="18 48" key="14">
    <citation type="submission" date="2020-05" db="EMBL/GenBank/DDBJ databases">
        <title>Proteome, Transcriptome, Methylome of different strains of Helicobacter pylori.</title>
        <authorList>
            <person name="Butenko I."/>
            <person name="Fedorov D."/>
            <person name="Babenko V."/>
            <person name="Manolov A."/>
            <person name="Boldyreva D."/>
            <person name="Klimina K."/>
            <person name="Veselovski V."/>
            <person name="Malahova M."/>
            <person name="Semashko T."/>
            <person name="Semenov I."/>
            <person name="Govorun V."/>
        </authorList>
    </citation>
    <scope>NUCLEOTIDE SEQUENCE [LARGE SCALE GENOMIC DNA]</scope>
    <source>
        <strain evidence="18 48">HPY</strain>
    </source>
</reference>
<evidence type="ECO:0000313" key="46">
    <source>
        <dbReference type="Proteomes" id="UP000318399"/>
    </source>
</evidence>
<reference evidence="29 45" key="10">
    <citation type="submission" date="2018-11" db="EMBL/GenBank/DDBJ databases">
        <title>The project aimed at sequencing of H. pylori N6 laboratory stock and two of its isogenic mutants deficient in activity of a serine protease HtrA in order to find the possible suppressor mutations.</title>
        <authorList>
            <person name="Strapagiel D."/>
            <person name="Lach J."/>
            <person name="Zarzecka U."/>
            <person name="Backert S."/>
            <person name="Pawlik A."/>
        </authorList>
    </citation>
    <scope>NUCLEOTIDE SEQUENCE [LARGE SCALE GENOMIC DNA]</scope>
    <source>
        <strain evidence="29 45">N6</strain>
    </source>
</reference>
<feature type="binding site" evidence="6">
    <location>
        <begin position="217"/>
        <end position="220"/>
    </location>
    <ligand>
        <name>ATP</name>
        <dbReference type="ChEBI" id="CHEBI:30616"/>
    </ligand>
</feature>
<dbReference type="InterPro" id="IPR056546">
    <property type="entry name" value="MreB_MamK-like"/>
</dbReference>
<name>A0A024C959_HELPX</name>
<dbReference type="InterPro" id="IPR043129">
    <property type="entry name" value="ATPase_NBD"/>
</dbReference>
<reference evidence="11 30" key="2">
    <citation type="submission" date="2016-09" db="EMBL/GenBank/DDBJ databases">
        <authorList>
            <person name="Capua I."/>
            <person name="De Benedictis P."/>
            <person name="Joannis T."/>
            <person name="Lombin L.H."/>
            <person name="Cattoli G."/>
        </authorList>
    </citation>
    <scope>NUCLEOTIDE SEQUENCE [LARGE SCALE GENOMIC DNA]</scope>
    <source>
        <strain evidence="11 30">132A</strain>
    </source>
</reference>
<reference evidence="32 33" key="5">
    <citation type="journal article" date="2017" name="Gut Pathog.">
        <title>Phylogenomics of Colombian Helicobacter pylori isolates.</title>
        <authorList>
            <person name="Gutierrez-Escobar A.J."/>
            <person name="Trujillo E."/>
            <person name="Acevedo O."/>
            <person name="Bravo M.M."/>
        </authorList>
    </citation>
    <scope>NUCLEOTIDE SEQUENCE [LARGE SCALE GENOMIC DNA]</scope>
    <source>
        <strain evidence="16 33">2021</strain>
        <strain evidence="13 35">22151</strain>
        <strain evidence="15 32">22346</strain>
        <strain evidence="14 34">22366</strain>
    </source>
</reference>
<dbReference type="Proteomes" id="UP000276972">
    <property type="component" value="Unassembled WGS sequence"/>
</dbReference>
<dbReference type="Proteomes" id="UP000288766">
    <property type="component" value="Unassembled WGS sequence"/>
</dbReference>
<dbReference type="AlphaFoldDB" id="A0A024C959"/>
<evidence type="ECO:0000313" key="9">
    <source>
        <dbReference type="EMBL" id="MDZ7551071.1"/>
    </source>
</evidence>
<reference evidence="7 44" key="1">
    <citation type="submission" date="2016-08" db="EMBL/GenBank/DDBJ databases">
        <title>Whole genome shotgun sequence of Helicobacter pylori strain ATCC43504.</title>
        <authorList>
            <person name="Mimuro H."/>
            <person name="Ogura Y."/>
            <person name="Katsura K."/>
            <person name="Hayashi T."/>
        </authorList>
    </citation>
    <scope>NUCLEOTIDE SEQUENCE [LARGE SCALE GENOMIC DNA]</scope>
    <source>
        <strain evidence="44">ATCC 43504</strain>
        <strain evidence="7">ATCC43504</strain>
    </source>
</reference>
<dbReference type="Proteomes" id="UP000254195">
    <property type="component" value="Unassembled WGS sequence"/>
</dbReference>
<evidence type="ECO:0000313" key="29">
    <source>
        <dbReference type="EMBL" id="TLR80349.1"/>
    </source>
</evidence>
<evidence type="ECO:0000313" key="24">
    <source>
        <dbReference type="EMBL" id="RVY27671.1"/>
    </source>
</evidence>
<sequence>MIFSKLIGLFSHDIAIDLGTANTIVLVKGQGIIINEPSIVAVRMGLFDSKAYDILAVGSEAKEMLGKTPNSIRAIRPMKDGVIADYDITAKMIRYFIEKAHKRKTWIRPRIMVCVPYGLTSVERNAVKESALSAGAREVFLIEEPMAAAIGAGLPVKEPQGSLIVDIGGGTTEIGVISLGGLVISKSIRVAGDKLDQSIVEYIRKKFNLLIGERTGEEIKIEIGCAIKLDPPLTMEVSGRDQVSGLLHTIELSSDDVFEAIKDQVREISSALRSVLEEVKPDLAKDIVQNGVVLTGGGALIKGLDKYLSDMVKLPVYVGDEPLLAVAKGTGEAIQDLDLLSRVGFSE</sequence>
<dbReference type="Proteomes" id="UP000289281">
    <property type="component" value="Chromosome"/>
</dbReference>
<dbReference type="EMBL" id="CP053396">
    <property type="protein sequence ID" value="QJW44194.1"/>
    <property type="molecule type" value="Genomic_DNA"/>
</dbReference>
<dbReference type="EMBL" id="QEGO01000020">
    <property type="protein sequence ID" value="RKV29443.1"/>
    <property type="molecule type" value="Genomic_DNA"/>
</dbReference>
<evidence type="ECO:0000313" key="42">
    <source>
        <dbReference type="Proteomes" id="UP000288766"/>
    </source>
</evidence>
<dbReference type="GO" id="GO:0005524">
    <property type="term" value="F:ATP binding"/>
    <property type="evidence" value="ECO:0007669"/>
    <property type="project" value="UniProtKB-KW"/>
</dbReference>
<evidence type="ECO:0000313" key="39">
    <source>
        <dbReference type="Proteomes" id="UP000267086"/>
    </source>
</evidence>
<evidence type="ECO:0000313" key="14">
    <source>
        <dbReference type="EMBL" id="PDX09464.1"/>
    </source>
</evidence>
<dbReference type="EMBL" id="MBIN01000004">
    <property type="protein sequence ID" value="PDX09464.1"/>
    <property type="molecule type" value="Genomic_DNA"/>
</dbReference>
<dbReference type="EMBL" id="CP051505">
    <property type="protein sequence ID" value="QQX50142.1"/>
    <property type="molecule type" value="Genomic_DNA"/>
</dbReference>
<evidence type="ECO:0000313" key="28">
    <source>
        <dbReference type="EMBL" id="STR28400.1"/>
    </source>
</evidence>
<evidence type="ECO:0000256" key="1">
    <source>
        <dbReference type="ARBA" id="ARBA00022490"/>
    </source>
</evidence>
<dbReference type="EMBL" id="MBJH01000001">
    <property type="protein sequence ID" value="PDX39455.1"/>
    <property type="molecule type" value="Genomic_DNA"/>
</dbReference>
<dbReference type="EMBL" id="JAXMRN010000016">
    <property type="protein sequence ID" value="MDZ7551071.1"/>
    <property type="molecule type" value="Genomic_DNA"/>
</dbReference>
<dbReference type="PRINTS" id="PR01652">
    <property type="entry name" value="SHAPEPROTEIN"/>
</dbReference>
<evidence type="ECO:0000313" key="30">
    <source>
        <dbReference type="Proteomes" id="UP000186621"/>
    </source>
</evidence>
<evidence type="ECO:0000313" key="15">
    <source>
        <dbReference type="EMBL" id="PDX18448.1"/>
    </source>
</evidence>
<dbReference type="PANTHER" id="PTHR42749:SF1">
    <property type="entry name" value="CELL SHAPE-DETERMINING PROTEIN MREB"/>
    <property type="match status" value="1"/>
</dbReference>
<organism evidence="11 30">
    <name type="scientific">Helicobacter pylori</name>
    <name type="common">Campylobacter pylori</name>
    <dbReference type="NCBI Taxonomy" id="210"/>
    <lineage>
        <taxon>Bacteria</taxon>
        <taxon>Pseudomonadati</taxon>
        <taxon>Campylobacterota</taxon>
        <taxon>Epsilonproteobacteria</taxon>
        <taxon>Campylobacterales</taxon>
        <taxon>Helicobacteraceae</taxon>
        <taxon>Helicobacter</taxon>
    </lineage>
</organism>
<dbReference type="GO" id="GO:0005737">
    <property type="term" value="C:cytoplasm"/>
    <property type="evidence" value="ECO:0007669"/>
    <property type="project" value="UniProtKB-SubCell"/>
</dbReference>
<dbReference type="Pfam" id="PF06723">
    <property type="entry name" value="MreB_Mbl"/>
    <property type="match status" value="1"/>
</dbReference>
<dbReference type="Proteomes" id="UP000595660">
    <property type="component" value="Chromosome"/>
</dbReference>
<dbReference type="EMBL" id="RPFP01000007">
    <property type="protein sequence ID" value="RPF69848.1"/>
    <property type="molecule type" value="Genomic_DNA"/>
</dbReference>
<evidence type="ECO:0000313" key="25">
    <source>
        <dbReference type="EMBL" id="RVZ42934.1"/>
    </source>
</evidence>
<dbReference type="NCBIfam" id="NF010539">
    <property type="entry name" value="PRK13927.1"/>
    <property type="match status" value="1"/>
</dbReference>
<dbReference type="EMBL" id="RJGP01000049">
    <property type="protein sequence ID" value="RVZ42934.1"/>
    <property type="molecule type" value="Genomic_DNA"/>
</dbReference>
<dbReference type="PATRIC" id="fig|210.1916.peg.1327"/>
<reference evidence="9" key="15">
    <citation type="submission" date="2023-10" db="EMBL/GenBank/DDBJ databases">
        <title>First insite into the whole-genome sequence variations in clarithromycin resistant Helicobacter pylori clinical isolates in Russia.</title>
        <authorList>
            <person name="Starkova D.A."/>
            <person name="Svarval A.V."/>
            <person name="Polev D.E."/>
            <person name="Saitova A.T."/>
            <person name="Gladyshev N.S."/>
            <person name="Egorova S.A."/>
        </authorList>
    </citation>
    <scope>NUCLEOTIDE SEQUENCE</scope>
    <source>
        <strain evidence="9">HP290</strain>
        <strain evidence="8">HP96</strain>
    </source>
</reference>
<evidence type="ECO:0000313" key="7">
    <source>
        <dbReference type="EMBL" id="BBI23479.1"/>
    </source>
</evidence>
<dbReference type="RefSeq" id="WP_000577744.1">
    <property type="nucleotide sequence ID" value="NZ_AP017330.1"/>
</dbReference>
<dbReference type="Proteomes" id="UP000220907">
    <property type="component" value="Unassembled WGS sequence"/>
</dbReference>
<evidence type="ECO:0000313" key="49">
    <source>
        <dbReference type="Proteomes" id="UP000595660"/>
    </source>
</evidence>
<proteinExistence type="inferred from homology"/>
<dbReference type="Proteomes" id="UP001294612">
    <property type="component" value="Unassembled WGS sequence"/>
</dbReference>
<dbReference type="GO" id="GO:0008360">
    <property type="term" value="P:regulation of cell shape"/>
    <property type="evidence" value="ECO:0007669"/>
    <property type="project" value="UniProtKB-UniRule"/>
</dbReference>
<reference evidence="26 31" key="3">
    <citation type="submission" date="2016-12" db="EMBL/GenBank/DDBJ databases">
        <authorList>
            <person name="Song W.-J."/>
            <person name="Kurnit D.M."/>
        </authorList>
    </citation>
    <scope>NUCLEOTIDE SEQUENCE [LARGE SCALE GENOMIC DNA]</scope>
    <source>
        <strain evidence="26">BCM-300</strain>
    </source>
</reference>
<evidence type="ECO:0000313" key="23">
    <source>
        <dbReference type="EMBL" id="RPF69848.1"/>
    </source>
</evidence>
<evidence type="ECO:0000313" key="18">
    <source>
        <dbReference type="EMBL" id="QJW44194.1"/>
    </source>
</evidence>
<dbReference type="Proteomes" id="UP000306692">
    <property type="component" value="Unassembled WGS sequence"/>
</dbReference>
<evidence type="ECO:0000313" key="8">
    <source>
        <dbReference type="EMBL" id="MDU9790068.1"/>
    </source>
</evidence>
<evidence type="ECO:0000313" key="32">
    <source>
        <dbReference type="Proteomes" id="UP000220275"/>
    </source>
</evidence>
<evidence type="ECO:0000313" key="48">
    <source>
        <dbReference type="Proteomes" id="UP000502945"/>
    </source>
</evidence>
<evidence type="ECO:0000313" key="36">
    <source>
        <dbReference type="Proteomes" id="UP000244700"/>
    </source>
</evidence>
<evidence type="ECO:0000256" key="6">
    <source>
        <dbReference type="HAMAP-Rule" id="MF_02207"/>
    </source>
</evidence>
<evidence type="ECO:0000313" key="12">
    <source>
        <dbReference type="EMBL" id="OOP94563.1"/>
    </source>
</evidence>
<evidence type="ECO:0000256" key="2">
    <source>
        <dbReference type="ARBA" id="ARBA00022741"/>
    </source>
</evidence>